<feature type="signal peptide" evidence="1">
    <location>
        <begin position="1"/>
        <end position="20"/>
    </location>
</feature>
<protein>
    <submittedName>
        <fullName evidence="3">ThuA domain-containing protein</fullName>
    </submittedName>
</protein>
<dbReference type="Pfam" id="PF06283">
    <property type="entry name" value="ThuA"/>
    <property type="match status" value="1"/>
</dbReference>
<organism evidence="3 4">
    <name type="scientific">Pontiella agarivorans</name>
    <dbReference type="NCBI Taxonomy" id="3038953"/>
    <lineage>
        <taxon>Bacteria</taxon>
        <taxon>Pseudomonadati</taxon>
        <taxon>Kiritimatiellota</taxon>
        <taxon>Kiritimatiellia</taxon>
        <taxon>Kiritimatiellales</taxon>
        <taxon>Pontiellaceae</taxon>
        <taxon>Pontiella</taxon>
    </lineage>
</organism>
<feature type="chain" id="PRO_5045097222" evidence="1">
    <location>
        <begin position="21"/>
        <end position="318"/>
    </location>
</feature>
<dbReference type="RefSeq" id="WP_322610101.1">
    <property type="nucleotide sequence ID" value="NZ_JARVCO010000012.1"/>
</dbReference>
<dbReference type="InterPro" id="IPR029062">
    <property type="entry name" value="Class_I_gatase-like"/>
</dbReference>
<dbReference type="PANTHER" id="PTHR40469">
    <property type="entry name" value="SECRETED GLYCOSYL HYDROLASE"/>
    <property type="match status" value="1"/>
</dbReference>
<dbReference type="InterPro" id="IPR029010">
    <property type="entry name" value="ThuA-like"/>
</dbReference>
<keyword evidence="4" id="KW-1185">Reference proteome</keyword>
<accession>A0ABU5N1N8</accession>
<feature type="domain" description="ThuA-like" evidence="2">
    <location>
        <begin position="78"/>
        <end position="291"/>
    </location>
</feature>
<evidence type="ECO:0000313" key="3">
    <source>
        <dbReference type="EMBL" id="MDZ8120327.1"/>
    </source>
</evidence>
<gene>
    <name evidence="3" type="ORF">P9H32_16975</name>
</gene>
<reference evidence="3 4" key="1">
    <citation type="journal article" date="2024" name="Appl. Environ. Microbiol.">
        <title>Pontiella agarivorans sp. nov., a novel marine anaerobic bacterium capable of degrading macroalgal polysaccharides and fixing nitrogen.</title>
        <authorList>
            <person name="Liu N."/>
            <person name="Kivenson V."/>
            <person name="Peng X."/>
            <person name="Cui Z."/>
            <person name="Lankiewicz T.S."/>
            <person name="Gosselin K.M."/>
            <person name="English C.J."/>
            <person name="Blair E.M."/>
            <person name="O'Malley M.A."/>
            <person name="Valentine D.L."/>
        </authorList>
    </citation>
    <scope>NUCLEOTIDE SEQUENCE [LARGE SCALE GENOMIC DNA]</scope>
    <source>
        <strain evidence="3 4">NLcol2</strain>
    </source>
</reference>
<dbReference type="EMBL" id="JARVCO010000012">
    <property type="protein sequence ID" value="MDZ8120327.1"/>
    <property type="molecule type" value="Genomic_DNA"/>
</dbReference>
<dbReference type="Proteomes" id="UP001290861">
    <property type="component" value="Unassembled WGS sequence"/>
</dbReference>
<evidence type="ECO:0000313" key="4">
    <source>
        <dbReference type="Proteomes" id="UP001290861"/>
    </source>
</evidence>
<keyword evidence="1" id="KW-0732">Signal</keyword>
<comment type="caution">
    <text evidence="3">The sequence shown here is derived from an EMBL/GenBank/DDBJ whole genome shotgun (WGS) entry which is preliminary data.</text>
</comment>
<dbReference type="SUPFAM" id="SSF52317">
    <property type="entry name" value="Class I glutamine amidotransferase-like"/>
    <property type="match status" value="1"/>
</dbReference>
<dbReference type="PANTHER" id="PTHR40469:SF2">
    <property type="entry name" value="GALACTOSE-BINDING DOMAIN-LIKE SUPERFAMILY PROTEIN"/>
    <property type="match status" value="1"/>
</dbReference>
<dbReference type="Gene3D" id="3.40.50.880">
    <property type="match status" value="1"/>
</dbReference>
<evidence type="ECO:0000259" key="2">
    <source>
        <dbReference type="Pfam" id="PF06283"/>
    </source>
</evidence>
<sequence length="318" mass="35335">MKKFIWSLLCAVLAVGGAEAKLKALIVDGQNNHAVWPKSTIMMKQYLEETGLFEVDVDRVRYIWKSEREAKYLPMAGDFESEAVKQPKSDPDFKPNFSDYDVIISNFGWKAANLSKETEKALEEYMLNGGGFVSVHAADNAWPQWIEFNKMIGVGGWGGRNEKSGPMVYFNDQGKEVRDTSPGNAGSHGPQHEFPIVVRAPEHPVMKGLPKSWLTSKDECYANMRGPALNMTVLATGEDQGVEKRKGKHQPMLMAIDYGQGRCFHTTLGHDTPAFEGVGFITTFVRGCEWAASGKVTIPVPDDFPTADAVSRRPFKLK</sequence>
<proteinExistence type="predicted"/>
<name>A0ABU5N1N8_9BACT</name>
<evidence type="ECO:0000256" key="1">
    <source>
        <dbReference type="SAM" id="SignalP"/>
    </source>
</evidence>